<dbReference type="InterPro" id="IPR035965">
    <property type="entry name" value="PAS-like_dom_sf"/>
</dbReference>
<dbReference type="Gene3D" id="3.30.450.20">
    <property type="entry name" value="PAS domain"/>
    <property type="match status" value="1"/>
</dbReference>
<keyword evidence="1" id="KW-0378">Hydrolase</keyword>
<dbReference type="PANTHER" id="PTHR43156">
    <property type="entry name" value="STAGE II SPORULATION PROTEIN E-RELATED"/>
    <property type="match status" value="1"/>
</dbReference>
<dbReference type="EMBL" id="PGFE01000001">
    <property type="protein sequence ID" value="PJJ77653.1"/>
    <property type="molecule type" value="Genomic_DNA"/>
</dbReference>
<name>A0A2M9D0N7_9CELL</name>
<accession>A0A2M9D0N7</accession>
<dbReference type="InterPro" id="IPR013656">
    <property type="entry name" value="PAS_4"/>
</dbReference>
<dbReference type="InterPro" id="IPR036457">
    <property type="entry name" value="PPM-type-like_dom_sf"/>
</dbReference>
<dbReference type="InterPro" id="IPR001932">
    <property type="entry name" value="PPM-type_phosphatase-like_dom"/>
</dbReference>
<gene>
    <name evidence="3" type="ORF">CLV28_0878</name>
</gene>
<comment type="caution">
    <text evidence="3">The sequence shown here is derived from an EMBL/GenBank/DDBJ whole genome shotgun (WGS) entry which is preliminary data.</text>
</comment>
<organism evidence="3 4">
    <name type="scientific">Sediminihabitans luteus</name>
    <dbReference type="NCBI Taxonomy" id="1138585"/>
    <lineage>
        <taxon>Bacteria</taxon>
        <taxon>Bacillati</taxon>
        <taxon>Actinomycetota</taxon>
        <taxon>Actinomycetes</taxon>
        <taxon>Micrococcales</taxon>
        <taxon>Cellulomonadaceae</taxon>
        <taxon>Sediminihabitans</taxon>
    </lineage>
</organism>
<dbReference type="PANTHER" id="PTHR43156:SF2">
    <property type="entry name" value="STAGE II SPORULATION PROTEIN E"/>
    <property type="match status" value="1"/>
</dbReference>
<keyword evidence="4" id="KW-1185">Reference proteome</keyword>
<protein>
    <submittedName>
        <fullName evidence="3">PAS domain-containing protein</fullName>
    </submittedName>
</protein>
<evidence type="ECO:0000313" key="3">
    <source>
        <dbReference type="EMBL" id="PJJ77653.1"/>
    </source>
</evidence>
<dbReference type="SUPFAM" id="SSF55785">
    <property type="entry name" value="PYP-like sensor domain (PAS domain)"/>
    <property type="match status" value="1"/>
</dbReference>
<sequence length="420" mass="44683">MRDVDARIGTTLAPDRRDVDYRAVFTALSAPKLVLSPDLVVLDANDAYLASRRRTRASIVGRHLADTDPQQRERAPESVARVVSALQRARRTGRYEIVEPHRLDVPGPDGTMRERYVLVTVMPVVAATMEVEALILRLEDVTGMLSPAHAGAGTDDVLAIRASLARMRRDVARERVAARRLQDSVLTAPPATPGLVLDVRYRPASTETRLGGDWYDVITLPDGRTVLVVGDVTGHDVDAAATMAHLRGVLRTVAYDSAGSPAQVLDRAERVAAGLGIDAFAAVGVVALDPPADDGSRRLVCARAGSLPPLLRRADRSAELFDAPPGALFGLRLPGPRPEAVTHLCPGGTLLMFTDGLVERRDESCCTSLERLRDDVAAMVDVPPEVLCDAVLGAGDGGGDDDVALVAARVLPAPGDIVAP</sequence>
<proteinExistence type="predicted"/>
<dbReference type="GO" id="GO:0016791">
    <property type="term" value="F:phosphatase activity"/>
    <property type="evidence" value="ECO:0007669"/>
    <property type="project" value="TreeGrafter"/>
</dbReference>
<evidence type="ECO:0000259" key="2">
    <source>
        <dbReference type="SMART" id="SM00331"/>
    </source>
</evidence>
<dbReference type="OrthoDB" id="319881at2"/>
<dbReference type="Proteomes" id="UP000231693">
    <property type="component" value="Unassembled WGS sequence"/>
</dbReference>
<dbReference type="SMART" id="SM00331">
    <property type="entry name" value="PP2C_SIG"/>
    <property type="match status" value="1"/>
</dbReference>
<evidence type="ECO:0000313" key="4">
    <source>
        <dbReference type="Proteomes" id="UP000231693"/>
    </source>
</evidence>
<evidence type="ECO:0000256" key="1">
    <source>
        <dbReference type="ARBA" id="ARBA00022801"/>
    </source>
</evidence>
<dbReference type="Pfam" id="PF07228">
    <property type="entry name" value="SpoIIE"/>
    <property type="match status" value="1"/>
</dbReference>
<dbReference type="Pfam" id="PF08448">
    <property type="entry name" value="PAS_4"/>
    <property type="match status" value="1"/>
</dbReference>
<dbReference type="Gene3D" id="3.60.40.10">
    <property type="entry name" value="PPM-type phosphatase domain"/>
    <property type="match status" value="1"/>
</dbReference>
<feature type="domain" description="PPM-type phosphatase" evidence="2">
    <location>
        <begin position="192"/>
        <end position="410"/>
    </location>
</feature>
<reference evidence="3 4" key="1">
    <citation type="submission" date="2017-11" db="EMBL/GenBank/DDBJ databases">
        <title>Genomic Encyclopedia of Archaeal and Bacterial Type Strains, Phase II (KMG-II): From Individual Species to Whole Genera.</title>
        <authorList>
            <person name="Goeker M."/>
        </authorList>
    </citation>
    <scope>NUCLEOTIDE SEQUENCE [LARGE SCALE GENOMIC DNA]</scope>
    <source>
        <strain evidence="3 4">DSM 25478</strain>
    </source>
</reference>
<dbReference type="AlphaFoldDB" id="A0A2M9D0N7"/>
<dbReference type="InterPro" id="IPR052016">
    <property type="entry name" value="Bact_Sigma-Reg"/>
</dbReference>